<organism evidence="3 4">
    <name type="scientific">Naegleria lovaniensis</name>
    <name type="common">Amoeba</name>
    <dbReference type="NCBI Taxonomy" id="51637"/>
    <lineage>
        <taxon>Eukaryota</taxon>
        <taxon>Discoba</taxon>
        <taxon>Heterolobosea</taxon>
        <taxon>Tetramitia</taxon>
        <taxon>Eutetramitia</taxon>
        <taxon>Vahlkampfiidae</taxon>
        <taxon>Naegleria</taxon>
    </lineage>
</organism>
<feature type="region of interest" description="Disordered" evidence="1">
    <location>
        <begin position="125"/>
        <end position="164"/>
    </location>
</feature>
<keyword evidence="4" id="KW-1185">Reference proteome</keyword>
<evidence type="ECO:0000313" key="3">
    <source>
        <dbReference type="EMBL" id="KAG2374625.1"/>
    </source>
</evidence>
<dbReference type="EMBL" id="PYSW02000044">
    <property type="protein sequence ID" value="KAG2374625.1"/>
    <property type="molecule type" value="Genomic_DNA"/>
</dbReference>
<protein>
    <submittedName>
        <fullName evidence="3">Uncharacterized protein</fullName>
    </submittedName>
</protein>
<evidence type="ECO:0000256" key="2">
    <source>
        <dbReference type="SAM" id="Phobius"/>
    </source>
</evidence>
<dbReference type="GeneID" id="68103098"/>
<name>A0AA88GBF7_NAELO</name>
<feature type="region of interest" description="Disordered" evidence="1">
    <location>
        <begin position="175"/>
        <end position="194"/>
    </location>
</feature>
<feature type="transmembrane region" description="Helical" evidence="2">
    <location>
        <begin position="270"/>
        <end position="288"/>
    </location>
</feature>
<keyword evidence="2" id="KW-0812">Transmembrane</keyword>
<feature type="compositionally biased region" description="Polar residues" evidence="1">
    <location>
        <begin position="101"/>
        <end position="111"/>
    </location>
</feature>
<gene>
    <name evidence="3" type="ORF">C9374_010644</name>
</gene>
<accession>A0AA88GBF7</accession>
<feature type="region of interest" description="Disordered" evidence="1">
    <location>
        <begin position="78"/>
        <end position="111"/>
    </location>
</feature>
<dbReference type="Proteomes" id="UP000816034">
    <property type="component" value="Unassembled WGS sequence"/>
</dbReference>
<feature type="transmembrane region" description="Helical" evidence="2">
    <location>
        <begin position="244"/>
        <end position="264"/>
    </location>
</feature>
<keyword evidence="2" id="KW-0472">Membrane</keyword>
<keyword evidence="2" id="KW-1133">Transmembrane helix</keyword>
<feature type="compositionally biased region" description="Basic and acidic residues" evidence="1">
    <location>
        <begin position="125"/>
        <end position="149"/>
    </location>
</feature>
<comment type="caution">
    <text evidence="3">The sequence shown here is derived from an EMBL/GenBank/DDBJ whole genome shotgun (WGS) entry which is preliminary data.</text>
</comment>
<dbReference type="RefSeq" id="XP_044543799.1">
    <property type="nucleotide sequence ID" value="XM_044686211.1"/>
</dbReference>
<reference evidence="3 4" key="1">
    <citation type="journal article" date="2018" name="BMC Genomics">
        <title>The genome of Naegleria lovaniensis, the basis for a comparative approach to unravel pathogenicity factors of the human pathogenic amoeba N. fowleri.</title>
        <authorList>
            <person name="Liechti N."/>
            <person name="Schurch N."/>
            <person name="Bruggmann R."/>
            <person name="Wittwer M."/>
        </authorList>
    </citation>
    <scope>NUCLEOTIDE SEQUENCE [LARGE SCALE GENOMIC DNA]</scope>
    <source>
        <strain evidence="3 4">ATCC 30569</strain>
    </source>
</reference>
<sequence length="307" mass="35821">MLRNKINYKLSNNNRLGISSSNDDFEHVHHTTLRDSGFREYDDDNEEIIETSMADHSQFHQPVSHSSGSRNNHHVRLIEEEPQEYLPSPTTTSKLKEKPNDPSTHPVLQSLNIKQFEKIALRNIGMKHEEEDPRHDTWIARKKSGKDLDQSAASDEDEEFASSHHHKRLLEATTTNHHPIDSEDEDHSTLSVGSVSTTHTNTYTDVDSVIDPIHPHIKHKHYYPIRHKATREEKIAYSKKVGRTLFSIFLVIFMTSLTIIDVIVSPKNTWVTRLSIFVSMVILWRFLYEYLFEIIFEWILEYLIKDE</sequence>
<evidence type="ECO:0000256" key="1">
    <source>
        <dbReference type="SAM" id="MobiDB-lite"/>
    </source>
</evidence>
<dbReference type="AlphaFoldDB" id="A0AA88GBF7"/>
<proteinExistence type="predicted"/>
<evidence type="ECO:0000313" key="4">
    <source>
        <dbReference type="Proteomes" id="UP000816034"/>
    </source>
</evidence>